<evidence type="ECO:0000256" key="6">
    <source>
        <dbReference type="ARBA" id="ARBA00022989"/>
    </source>
</evidence>
<organism evidence="10 11">
    <name type="scientific">Allofrancisella frigidaquae</name>
    <dbReference type="NCBI Taxonomy" id="1085644"/>
    <lineage>
        <taxon>Bacteria</taxon>
        <taxon>Pseudomonadati</taxon>
        <taxon>Pseudomonadota</taxon>
        <taxon>Gammaproteobacteria</taxon>
        <taxon>Thiotrichales</taxon>
        <taxon>Francisellaceae</taxon>
        <taxon>Allofrancisella</taxon>
    </lineage>
</organism>
<dbReference type="KEGG" id="afri:E3E15_05345"/>
<evidence type="ECO:0000256" key="4">
    <source>
        <dbReference type="ARBA" id="ARBA00022679"/>
    </source>
</evidence>
<feature type="transmembrane region" description="Helical" evidence="8">
    <location>
        <begin position="445"/>
        <end position="472"/>
    </location>
</feature>
<evidence type="ECO:0000259" key="9">
    <source>
        <dbReference type="Pfam" id="PF13231"/>
    </source>
</evidence>
<keyword evidence="7 8" id="KW-0472">Membrane</keyword>
<evidence type="ECO:0000313" key="11">
    <source>
        <dbReference type="Proteomes" id="UP000503320"/>
    </source>
</evidence>
<evidence type="ECO:0000256" key="7">
    <source>
        <dbReference type="ARBA" id="ARBA00023136"/>
    </source>
</evidence>
<feature type="domain" description="Glycosyltransferase RgtA/B/C/D-like" evidence="9">
    <location>
        <begin position="64"/>
        <end position="224"/>
    </location>
</feature>
<feature type="transmembrane region" description="Helical" evidence="8">
    <location>
        <begin position="332"/>
        <end position="351"/>
    </location>
</feature>
<dbReference type="GO" id="GO:0016763">
    <property type="term" value="F:pentosyltransferase activity"/>
    <property type="evidence" value="ECO:0007669"/>
    <property type="project" value="TreeGrafter"/>
</dbReference>
<dbReference type="InterPro" id="IPR038731">
    <property type="entry name" value="RgtA/B/C-like"/>
</dbReference>
<feature type="transmembrane region" description="Helical" evidence="8">
    <location>
        <begin position="114"/>
        <end position="131"/>
    </location>
</feature>
<keyword evidence="11" id="KW-1185">Reference proteome</keyword>
<sequence>MYNFLKKNIFLVFIISVALMYLLFIGATPLFDRDEGYYVSVVMNMLNNHNYLLPIYNNEYWLEKPILLYWLIQTSTLLLGKSIFAFRLPAACCGVLLILSMNFLLRKIIKDKTLSLIICASIAFMPLLIVISRTTMIDIPLVLSTTLTLLCFFIATERDKSCDRKWYYFSWFFLGLSFLAKGPVGVAIILPAMFIYLLIQRRFWHVFFRANIPVGILIFCFVNFWYFIVFWKLGYKFWNDFFIQQIFNRSSKSLVGGTAIFANLGGAFFYIATILLTTIPFIAPAVSGFLLALNKGLESRESTWDKLALLSAVFSIITIIIFSLSATKLPYYILPIYPFLGILVGYFWLNVKTSNNFFIPYKSVFWTIFYLSSLLIIVVSFVAPFAIYFGWDSISNAVSQDFNPTEYALPATLPNYLWILFLLGIVSILVIFLFKYFYRRKNINFMILTTIVGGFLYSLLAILIFFISISWLQTPAINMATELKSKLTKNSVVSELAIMKPSLHYYLNTDKINDYAFATEYAKSNKAQGIENYTIINNLNELDAKVSNKYPHYLITRDGLDIDYKSKNISVIKNLHPYIILGNNKAKQQWKNHNS</sequence>
<evidence type="ECO:0000256" key="3">
    <source>
        <dbReference type="ARBA" id="ARBA00022676"/>
    </source>
</evidence>
<evidence type="ECO:0000256" key="2">
    <source>
        <dbReference type="ARBA" id="ARBA00022475"/>
    </source>
</evidence>
<keyword evidence="6 8" id="KW-1133">Transmembrane helix</keyword>
<feature type="transmembrane region" description="Helical" evidence="8">
    <location>
        <begin position="84"/>
        <end position="105"/>
    </location>
</feature>
<keyword evidence="3" id="KW-0328">Glycosyltransferase</keyword>
<evidence type="ECO:0000313" key="10">
    <source>
        <dbReference type="EMBL" id="QIV94807.1"/>
    </source>
</evidence>
<comment type="subcellular location">
    <subcellularLocation>
        <location evidence="1">Cell membrane</location>
        <topology evidence="1">Multi-pass membrane protein</topology>
    </subcellularLocation>
</comment>
<proteinExistence type="predicted"/>
<accession>A0A6M3HUM2</accession>
<reference evidence="10 11" key="1">
    <citation type="submission" date="2019-03" db="EMBL/GenBank/DDBJ databases">
        <title>Complete Genome Sequence of Allofrancisella frigidaquae Strain SYSU 10HL1970 Isolated from Water-Cooling Systems in China.</title>
        <authorList>
            <person name="Ohrman C."/>
            <person name="Uneklint I."/>
            <person name="Sjodin A."/>
        </authorList>
    </citation>
    <scope>NUCLEOTIDE SEQUENCE [LARGE SCALE GENOMIC DNA]</scope>
    <source>
        <strain evidence="10 11">SYSU 10HL1970</strain>
    </source>
</reference>
<feature type="transmembrane region" description="Helical" evidence="8">
    <location>
        <begin position="9"/>
        <end position="31"/>
    </location>
</feature>
<dbReference type="GO" id="GO:0009103">
    <property type="term" value="P:lipopolysaccharide biosynthetic process"/>
    <property type="evidence" value="ECO:0007669"/>
    <property type="project" value="UniProtKB-ARBA"/>
</dbReference>
<dbReference type="GO" id="GO:0005886">
    <property type="term" value="C:plasma membrane"/>
    <property type="evidence" value="ECO:0007669"/>
    <property type="project" value="UniProtKB-SubCell"/>
</dbReference>
<feature type="transmembrane region" description="Helical" evidence="8">
    <location>
        <begin position="254"/>
        <end position="272"/>
    </location>
</feature>
<keyword evidence="5 8" id="KW-0812">Transmembrane</keyword>
<feature type="transmembrane region" description="Helical" evidence="8">
    <location>
        <begin position="168"/>
        <end position="199"/>
    </location>
</feature>
<evidence type="ECO:0000256" key="5">
    <source>
        <dbReference type="ARBA" id="ARBA00022692"/>
    </source>
</evidence>
<protein>
    <submittedName>
        <fullName evidence="10">Phospholipid carrier-dependent glycosyltransferase</fullName>
    </submittedName>
</protein>
<dbReference type="Proteomes" id="UP000503320">
    <property type="component" value="Chromosome"/>
</dbReference>
<feature type="transmembrane region" description="Helical" evidence="8">
    <location>
        <begin position="416"/>
        <end position="438"/>
    </location>
</feature>
<dbReference type="RefSeq" id="WP_172106883.1">
    <property type="nucleotide sequence ID" value="NZ_CP038017.1"/>
</dbReference>
<feature type="transmembrane region" description="Helical" evidence="8">
    <location>
        <begin position="137"/>
        <end position="156"/>
    </location>
</feature>
<dbReference type="AlphaFoldDB" id="A0A6M3HUM2"/>
<dbReference type="GO" id="GO:0010041">
    <property type="term" value="P:response to iron(III) ion"/>
    <property type="evidence" value="ECO:0007669"/>
    <property type="project" value="TreeGrafter"/>
</dbReference>
<feature type="transmembrane region" description="Helical" evidence="8">
    <location>
        <begin position="307"/>
        <end position="326"/>
    </location>
</feature>
<gene>
    <name evidence="10" type="ORF">E3E15_05345</name>
</gene>
<dbReference type="EMBL" id="CP038017">
    <property type="protein sequence ID" value="QIV94807.1"/>
    <property type="molecule type" value="Genomic_DNA"/>
</dbReference>
<keyword evidence="4 10" id="KW-0808">Transferase</keyword>
<feature type="transmembrane region" description="Helical" evidence="8">
    <location>
        <begin position="211"/>
        <end position="233"/>
    </location>
</feature>
<feature type="transmembrane region" description="Helical" evidence="8">
    <location>
        <begin position="363"/>
        <end position="391"/>
    </location>
</feature>
<dbReference type="PANTHER" id="PTHR33908:SF3">
    <property type="entry name" value="UNDECAPRENYL PHOSPHATE-ALPHA-4-AMINO-4-DEOXY-L-ARABINOSE ARABINOSYL TRANSFERASE"/>
    <property type="match status" value="1"/>
</dbReference>
<keyword evidence="2" id="KW-1003">Cell membrane</keyword>
<feature type="transmembrane region" description="Helical" evidence="8">
    <location>
        <begin position="278"/>
        <end position="295"/>
    </location>
</feature>
<name>A0A6M3HUM2_9GAMM</name>
<evidence type="ECO:0000256" key="8">
    <source>
        <dbReference type="SAM" id="Phobius"/>
    </source>
</evidence>
<dbReference type="InterPro" id="IPR050297">
    <property type="entry name" value="LipidA_mod_glycosyltrf_83"/>
</dbReference>
<dbReference type="PANTHER" id="PTHR33908">
    <property type="entry name" value="MANNOSYLTRANSFERASE YKCB-RELATED"/>
    <property type="match status" value="1"/>
</dbReference>
<evidence type="ECO:0000256" key="1">
    <source>
        <dbReference type="ARBA" id="ARBA00004651"/>
    </source>
</evidence>
<dbReference type="Pfam" id="PF13231">
    <property type="entry name" value="PMT_2"/>
    <property type="match status" value="1"/>
</dbReference>